<dbReference type="PANTHER" id="PTHR23407">
    <property type="entry name" value="ATPASE INHIBITOR/5-FORMYLTETRAHYDROFOLATE CYCLO-LIGASE"/>
    <property type="match status" value="1"/>
</dbReference>
<keyword evidence="7" id="KW-1185">Reference proteome</keyword>
<keyword evidence="5" id="KW-0479">Metal-binding</keyword>
<feature type="binding site" evidence="4">
    <location>
        <position position="86"/>
    </location>
    <ligand>
        <name>substrate</name>
    </ligand>
</feature>
<evidence type="ECO:0000313" key="6">
    <source>
        <dbReference type="EMBL" id="OWY34709.1"/>
    </source>
</evidence>
<dbReference type="Proteomes" id="UP000214747">
    <property type="component" value="Unassembled WGS sequence"/>
</dbReference>
<accession>A0A225SVJ3</accession>
<name>A0A225SVJ3_9BURK</name>
<comment type="cofactor">
    <cofactor evidence="5">
        <name>Mg(2+)</name>
        <dbReference type="ChEBI" id="CHEBI:18420"/>
    </cofactor>
</comment>
<dbReference type="InterPro" id="IPR024185">
    <property type="entry name" value="FTHF_cligase-like_sf"/>
</dbReference>
<evidence type="ECO:0000256" key="2">
    <source>
        <dbReference type="ARBA" id="ARBA00022741"/>
    </source>
</evidence>
<keyword evidence="5" id="KW-0460">Magnesium</keyword>
<dbReference type="EMBL" id="NJGV01000008">
    <property type="protein sequence ID" value="OWY34709.1"/>
    <property type="molecule type" value="Genomic_DNA"/>
</dbReference>
<dbReference type="SUPFAM" id="SSF100950">
    <property type="entry name" value="NagB/RpiA/CoA transferase-like"/>
    <property type="match status" value="1"/>
</dbReference>
<gene>
    <name evidence="6" type="ORF">CEJ45_10450</name>
</gene>
<evidence type="ECO:0000256" key="1">
    <source>
        <dbReference type="ARBA" id="ARBA00010638"/>
    </source>
</evidence>
<dbReference type="AlphaFoldDB" id="A0A225SVJ3"/>
<sequence length="210" mass="22877">MQASSCRLVKRKMNPSIARDTPPPMTQQQAAALHKQRLRTELLARRKVLGEQDKIAADAVIGQRILDWCATHAIHSLAVYQPIRREPDLSATYNALAARGVHLCLPVVVDKDAALEFRAWQPGDPLQKDGMGTLVPPAGTTVVRPQALLIPCLGVNPAGYRLGYGGGFYDRTLAASPRPLAVGVCHSFGRVEFEAQAHDIPLDSIIFEDV</sequence>
<dbReference type="InterPro" id="IPR002698">
    <property type="entry name" value="FTHF_cligase"/>
</dbReference>
<feature type="binding site" evidence="4">
    <location>
        <begin position="35"/>
        <end position="39"/>
    </location>
    <ligand>
        <name>ATP</name>
        <dbReference type="ChEBI" id="CHEBI:30616"/>
    </ligand>
</feature>
<dbReference type="Pfam" id="PF01812">
    <property type="entry name" value="5-FTHF_cyc-lig"/>
    <property type="match status" value="1"/>
</dbReference>
<organism evidence="6 7">
    <name type="scientific">Herbaspirillum aquaticum</name>
    <dbReference type="NCBI Taxonomy" id="568783"/>
    <lineage>
        <taxon>Bacteria</taxon>
        <taxon>Pseudomonadati</taxon>
        <taxon>Pseudomonadota</taxon>
        <taxon>Betaproteobacteria</taxon>
        <taxon>Burkholderiales</taxon>
        <taxon>Oxalobacteraceae</taxon>
        <taxon>Herbaspirillum</taxon>
    </lineage>
</organism>
<dbReference type="GO" id="GO:0009396">
    <property type="term" value="P:folic acid-containing compound biosynthetic process"/>
    <property type="evidence" value="ECO:0007669"/>
    <property type="project" value="TreeGrafter"/>
</dbReference>
<dbReference type="Gene3D" id="3.40.50.10420">
    <property type="entry name" value="NagB/RpiA/CoA transferase-like"/>
    <property type="match status" value="1"/>
</dbReference>
<feature type="binding site" evidence="4">
    <location>
        <begin position="161"/>
        <end position="169"/>
    </location>
    <ligand>
        <name>ATP</name>
        <dbReference type="ChEBI" id="CHEBI:30616"/>
    </ligand>
</feature>
<comment type="caution">
    <text evidence="6">The sequence shown here is derived from an EMBL/GenBank/DDBJ whole genome shotgun (WGS) entry which is preliminary data.</text>
</comment>
<dbReference type="InterPro" id="IPR037171">
    <property type="entry name" value="NagB/RpiA_transferase-like"/>
</dbReference>
<dbReference type="EC" id="6.3.3.2" evidence="5"/>
<comment type="catalytic activity">
    <reaction evidence="5">
        <text>(6S)-5-formyl-5,6,7,8-tetrahydrofolate + ATP = (6R)-5,10-methenyltetrahydrofolate + ADP + phosphate</text>
        <dbReference type="Rhea" id="RHEA:10488"/>
        <dbReference type="ChEBI" id="CHEBI:30616"/>
        <dbReference type="ChEBI" id="CHEBI:43474"/>
        <dbReference type="ChEBI" id="CHEBI:57455"/>
        <dbReference type="ChEBI" id="CHEBI:57457"/>
        <dbReference type="ChEBI" id="CHEBI:456216"/>
        <dbReference type="EC" id="6.3.3.2"/>
    </reaction>
</comment>
<dbReference type="PIRSF" id="PIRSF006806">
    <property type="entry name" value="FTHF_cligase"/>
    <property type="match status" value="1"/>
</dbReference>
<dbReference type="GO" id="GO:0035999">
    <property type="term" value="P:tetrahydrofolate interconversion"/>
    <property type="evidence" value="ECO:0007669"/>
    <property type="project" value="TreeGrafter"/>
</dbReference>
<keyword evidence="2 4" id="KW-0547">Nucleotide-binding</keyword>
<evidence type="ECO:0000313" key="7">
    <source>
        <dbReference type="Proteomes" id="UP000214747"/>
    </source>
</evidence>
<evidence type="ECO:0000256" key="3">
    <source>
        <dbReference type="ARBA" id="ARBA00022840"/>
    </source>
</evidence>
<keyword evidence="6" id="KW-0436">Ligase</keyword>
<dbReference type="NCBIfam" id="TIGR02727">
    <property type="entry name" value="MTHFS_bact"/>
    <property type="match status" value="1"/>
</dbReference>
<dbReference type="PANTHER" id="PTHR23407:SF1">
    <property type="entry name" value="5-FORMYLTETRAHYDROFOLATE CYCLO-LIGASE"/>
    <property type="match status" value="1"/>
</dbReference>
<dbReference type="GO" id="GO:0046872">
    <property type="term" value="F:metal ion binding"/>
    <property type="evidence" value="ECO:0007669"/>
    <property type="project" value="UniProtKB-KW"/>
</dbReference>
<evidence type="ECO:0000256" key="4">
    <source>
        <dbReference type="PIRSR" id="PIRSR006806-1"/>
    </source>
</evidence>
<dbReference type="GO" id="GO:0005524">
    <property type="term" value="F:ATP binding"/>
    <property type="evidence" value="ECO:0007669"/>
    <property type="project" value="UniProtKB-KW"/>
</dbReference>
<protein>
    <recommendedName>
        <fullName evidence="5">5-formyltetrahydrofolate cyclo-ligase</fullName>
        <ecNumber evidence="5">6.3.3.2</ecNumber>
    </recommendedName>
</protein>
<keyword evidence="3 4" id="KW-0067">ATP-binding</keyword>
<reference evidence="6 7" key="1">
    <citation type="journal article" date="2010" name="Int. J. Syst. Evol. Microbiol.">
        <title>Reclassification of Herbaspirillum putei as a later heterotypic synonym of Herbaspirillum huttiense, with the description of H. huttiense subsp. huttiense subsp. nov. and H. huttiense subsp. putei subsp. nov., comb. nov., and description of Herbaspirillum aquaticum sp. nov.</title>
        <authorList>
            <person name="Dobritsa A.P."/>
            <person name="Reddy M.C."/>
            <person name="Samadpour M."/>
        </authorList>
    </citation>
    <scope>NUCLEOTIDE SEQUENCE [LARGE SCALE GENOMIC DNA]</scope>
    <source>
        <strain evidence="6 7">IEH 4430</strain>
    </source>
</reference>
<evidence type="ECO:0000256" key="5">
    <source>
        <dbReference type="RuleBase" id="RU361279"/>
    </source>
</evidence>
<proteinExistence type="inferred from homology"/>
<comment type="similarity">
    <text evidence="1 5">Belongs to the 5-formyltetrahydrofolate cyclo-ligase family.</text>
</comment>
<dbReference type="GO" id="GO:0030272">
    <property type="term" value="F:5-formyltetrahydrofolate cyclo-ligase activity"/>
    <property type="evidence" value="ECO:0007669"/>
    <property type="project" value="UniProtKB-EC"/>
</dbReference>